<dbReference type="EMBL" id="KV012581">
    <property type="protein sequence ID" value="KZV24596.1"/>
    <property type="molecule type" value="Genomic_DNA"/>
</dbReference>
<reference evidence="1 2" key="1">
    <citation type="journal article" date="2015" name="Proc. Natl. Acad. Sci. U.S.A.">
        <title>The resurrection genome of Boea hygrometrica: A blueprint for survival of dehydration.</title>
        <authorList>
            <person name="Xiao L."/>
            <person name="Yang G."/>
            <person name="Zhang L."/>
            <person name="Yang X."/>
            <person name="Zhao S."/>
            <person name="Ji Z."/>
            <person name="Zhou Q."/>
            <person name="Hu M."/>
            <person name="Wang Y."/>
            <person name="Chen M."/>
            <person name="Xu Y."/>
            <person name="Jin H."/>
            <person name="Xiao X."/>
            <person name="Hu G."/>
            <person name="Bao F."/>
            <person name="Hu Y."/>
            <person name="Wan P."/>
            <person name="Li L."/>
            <person name="Deng X."/>
            <person name="Kuang T."/>
            <person name="Xiang C."/>
            <person name="Zhu J.K."/>
            <person name="Oliver M.J."/>
            <person name="He Y."/>
        </authorList>
    </citation>
    <scope>NUCLEOTIDE SEQUENCE [LARGE SCALE GENOMIC DNA]</scope>
    <source>
        <strain evidence="2">cv. XS01</strain>
    </source>
</reference>
<gene>
    <name evidence="1" type="ORF">F511_37243</name>
</gene>
<sequence>MQAISRKKKQLSQRSFVDAFAPIFIFIEPVQDLDSRKPYSGIVQRTWAEICVDIVQFSVFGHLLPHRLEVEGFYDFFVQPEIQYISSSSSSESSVPIIPRSASAISFSSSYSASRMDFTDEIPQTSHIAIPNVFSSTDYTESFAQLRASVDRIQLEQVRTRNDVAELKAALSSKITDLEMTFSHSSTHQEHVIRNQIFDVQQEIKTQKAALSQDLNDFRKETHEGINTLSAQLSEIIAYINRVRDDKKGKRVAEAKFCSSASSPEGVIRIRHGSPTHISSPPSDQRVSSSSDLFSAQLVVHRFVWSTRSSCDALSSF</sequence>
<evidence type="ECO:0000313" key="1">
    <source>
        <dbReference type="EMBL" id="KZV24596.1"/>
    </source>
</evidence>
<dbReference type="AlphaFoldDB" id="A0A2Z7AT82"/>
<protein>
    <submittedName>
        <fullName evidence="1">Uncharacterized protein</fullName>
    </submittedName>
</protein>
<accession>A0A2Z7AT82</accession>
<proteinExistence type="predicted"/>
<dbReference type="Proteomes" id="UP000250235">
    <property type="component" value="Unassembled WGS sequence"/>
</dbReference>
<evidence type="ECO:0000313" key="2">
    <source>
        <dbReference type="Proteomes" id="UP000250235"/>
    </source>
</evidence>
<organism evidence="1 2">
    <name type="scientific">Dorcoceras hygrometricum</name>
    <dbReference type="NCBI Taxonomy" id="472368"/>
    <lineage>
        <taxon>Eukaryota</taxon>
        <taxon>Viridiplantae</taxon>
        <taxon>Streptophyta</taxon>
        <taxon>Embryophyta</taxon>
        <taxon>Tracheophyta</taxon>
        <taxon>Spermatophyta</taxon>
        <taxon>Magnoliopsida</taxon>
        <taxon>eudicotyledons</taxon>
        <taxon>Gunneridae</taxon>
        <taxon>Pentapetalae</taxon>
        <taxon>asterids</taxon>
        <taxon>lamiids</taxon>
        <taxon>Lamiales</taxon>
        <taxon>Gesneriaceae</taxon>
        <taxon>Didymocarpoideae</taxon>
        <taxon>Trichosporeae</taxon>
        <taxon>Loxocarpinae</taxon>
        <taxon>Dorcoceras</taxon>
    </lineage>
</organism>
<keyword evidence="2" id="KW-1185">Reference proteome</keyword>
<name>A0A2Z7AT82_9LAMI</name>